<organism evidence="2 3">
    <name type="scientific">Peronospora matthiolae</name>
    <dbReference type="NCBI Taxonomy" id="2874970"/>
    <lineage>
        <taxon>Eukaryota</taxon>
        <taxon>Sar</taxon>
        <taxon>Stramenopiles</taxon>
        <taxon>Oomycota</taxon>
        <taxon>Peronosporomycetes</taxon>
        <taxon>Peronosporales</taxon>
        <taxon>Peronosporaceae</taxon>
        <taxon>Peronospora</taxon>
    </lineage>
</organism>
<evidence type="ECO:0000313" key="2">
    <source>
        <dbReference type="EMBL" id="CAK7927970.1"/>
    </source>
</evidence>
<name>A0AAV1TZX5_9STRA</name>
<feature type="compositionally biased region" description="Low complexity" evidence="1">
    <location>
        <begin position="71"/>
        <end position="85"/>
    </location>
</feature>
<proteinExistence type="predicted"/>
<dbReference type="EMBL" id="CAKLBY020000119">
    <property type="protein sequence ID" value="CAK7927970.1"/>
    <property type="molecule type" value="Genomic_DNA"/>
</dbReference>
<reference evidence="2" key="1">
    <citation type="submission" date="2024-01" db="EMBL/GenBank/DDBJ databases">
        <authorList>
            <person name="Webb A."/>
        </authorList>
    </citation>
    <scope>NUCLEOTIDE SEQUENCE</scope>
    <source>
        <strain evidence="2">Pm1</strain>
    </source>
</reference>
<comment type="caution">
    <text evidence="2">The sequence shown here is derived from an EMBL/GenBank/DDBJ whole genome shotgun (WGS) entry which is preliminary data.</text>
</comment>
<feature type="compositionally biased region" description="Low complexity" evidence="1">
    <location>
        <begin position="1"/>
        <end position="29"/>
    </location>
</feature>
<accession>A0AAV1TZX5</accession>
<gene>
    <name evidence="2" type="ORF">PM001_LOCUS13120</name>
</gene>
<evidence type="ECO:0000313" key="3">
    <source>
        <dbReference type="Proteomes" id="UP001162060"/>
    </source>
</evidence>
<feature type="region of interest" description="Disordered" evidence="1">
    <location>
        <begin position="1"/>
        <end position="96"/>
    </location>
</feature>
<protein>
    <submittedName>
        <fullName evidence="2">Uncharacterized protein</fullName>
    </submittedName>
</protein>
<dbReference type="Proteomes" id="UP001162060">
    <property type="component" value="Unassembled WGS sequence"/>
</dbReference>
<evidence type="ECO:0000256" key="1">
    <source>
        <dbReference type="SAM" id="MobiDB-lite"/>
    </source>
</evidence>
<sequence length="118" mass="11989">MERRSSTGSSGGADSTIAGAARTAVTTGGDPTSKVTGADSDGDKVDRAVTAASPAFTNDDESEEPKTTGDAATASSWAETSAEVVDGGEGVGKKDPQMVNRITVKIRLQANRLDSDKI</sequence>
<dbReference type="AlphaFoldDB" id="A0AAV1TZX5"/>